<dbReference type="InterPro" id="IPR050090">
    <property type="entry name" value="Tyrosine_recombinase_XerCD"/>
</dbReference>
<dbReference type="InterPro" id="IPR011010">
    <property type="entry name" value="DNA_brk_join_enz"/>
</dbReference>
<dbReference type="PANTHER" id="PTHR30349">
    <property type="entry name" value="PHAGE INTEGRASE-RELATED"/>
    <property type="match status" value="1"/>
</dbReference>
<keyword evidence="3" id="KW-0808">Transferase</keyword>
<dbReference type="InterPro" id="IPR010998">
    <property type="entry name" value="Integrase_recombinase_N"/>
</dbReference>
<dbReference type="PROSITE" id="PS51898">
    <property type="entry name" value="TYR_RECOMBINASE"/>
    <property type="match status" value="1"/>
</dbReference>
<dbReference type="GO" id="GO:0003677">
    <property type="term" value="F:DNA binding"/>
    <property type="evidence" value="ECO:0007669"/>
    <property type="project" value="UniProtKB-KW"/>
</dbReference>
<dbReference type="PANTHER" id="PTHR30349:SF64">
    <property type="entry name" value="PROPHAGE INTEGRASE INTD-RELATED"/>
    <property type="match status" value="1"/>
</dbReference>
<keyword evidence="6" id="KW-0238">DNA-binding</keyword>
<keyword evidence="8" id="KW-1160">Virus entry into host cell</keyword>
<evidence type="ECO:0000256" key="6">
    <source>
        <dbReference type="ARBA" id="ARBA00023125"/>
    </source>
</evidence>
<accession>A0A8S5SRG9</accession>
<dbReference type="GO" id="GO:0016740">
    <property type="term" value="F:transferase activity"/>
    <property type="evidence" value="ECO:0007669"/>
    <property type="project" value="UniProtKB-KW"/>
</dbReference>
<feature type="domain" description="Tyr recombinase" evidence="9">
    <location>
        <begin position="249"/>
        <end position="448"/>
    </location>
</feature>
<dbReference type="GO" id="GO:0015074">
    <property type="term" value="P:DNA integration"/>
    <property type="evidence" value="ECO:0007669"/>
    <property type="project" value="UniProtKB-KW"/>
</dbReference>
<keyword evidence="8" id="KW-1179">Viral genome integration</keyword>
<dbReference type="GO" id="GO:0044826">
    <property type="term" value="P:viral genome integration into host DNA"/>
    <property type="evidence" value="ECO:0007669"/>
    <property type="project" value="UniProtKB-KW"/>
</dbReference>
<dbReference type="GO" id="GO:0006310">
    <property type="term" value="P:DNA recombination"/>
    <property type="evidence" value="ECO:0007669"/>
    <property type="project" value="UniProtKB-KW"/>
</dbReference>
<evidence type="ECO:0000256" key="4">
    <source>
        <dbReference type="ARBA" id="ARBA00022801"/>
    </source>
</evidence>
<keyword evidence="4" id="KW-0378">Hydrolase</keyword>
<proteinExistence type="inferred from homology"/>
<evidence type="ECO:0000313" key="10">
    <source>
        <dbReference type="EMBL" id="DAF53645.1"/>
    </source>
</evidence>
<keyword evidence="7" id="KW-0233">DNA recombination</keyword>
<keyword evidence="5" id="KW-0229">DNA integration</keyword>
<dbReference type="Pfam" id="PF00589">
    <property type="entry name" value="Phage_integrase"/>
    <property type="match status" value="1"/>
</dbReference>
<evidence type="ECO:0000256" key="5">
    <source>
        <dbReference type="ARBA" id="ARBA00022908"/>
    </source>
</evidence>
<evidence type="ECO:0000256" key="2">
    <source>
        <dbReference type="ARBA" id="ARBA00016082"/>
    </source>
</evidence>
<dbReference type="Gene3D" id="1.10.443.10">
    <property type="entry name" value="Intergrase catalytic core"/>
    <property type="match status" value="1"/>
</dbReference>
<comment type="similarity">
    <text evidence="1">Belongs to the 'phage' integrase family.</text>
</comment>
<dbReference type="CDD" id="cd01189">
    <property type="entry name" value="INT_ICEBs1_C_like"/>
    <property type="match status" value="1"/>
</dbReference>
<evidence type="ECO:0000259" key="9">
    <source>
        <dbReference type="PROSITE" id="PS51898"/>
    </source>
</evidence>
<name>A0A8S5SRG9_9CAUD</name>
<sequence length="460" mass="52447">MASIRKIEGKHGTAYKITVTLGRDALDRQIRHYKTWKPEKPMTARELNRELQRVATEFEQDLMSGFQADNKQTFAEYAAYCYTIREQRGDKPQTLARVRRQTARINEYIGQIPIQEIRPKHLTELYKKFSEPGACRWQVYALPAVDFKELIPEGETCNDFARSCGVYGNLIRRLCKNQPISRQNAAIIEKNLGRKDLFSLTGAEKPLSPGTIRDYHAIIYTVLEQAYKEMIIKYNPAKRVTLPKKKRVRESKALQPEQLKAVLAALEGEPLPFRALITFFISTGCRRGEALALTWDKVDFARREVLINQSMIYLPETGIQSGPTKTDNSRRVALPDETIDLLRKLWAEQAKDRLRLGDLWEDNNLVFPRWNGKPMNPGNVNLELTAFCDRHGLPHINPHLFRHSAASVLLSNGVDVLTVAGMLGHSDVSTTLDTYAHAIDEARHKTADCISETILHKNRA</sequence>
<dbReference type="GO" id="GO:0075713">
    <property type="term" value="P:establishment of integrated proviral latency"/>
    <property type="evidence" value="ECO:0007669"/>
    <property type="project" value="UniProtKB-KW"/>
</dbReference>
<dbReference type="InterPro" id="IPR013762">
    <property type="entry name" value="Integrase-like_cat_sf"/>
</dbReference>
<organism evidence="10">
    <name type="scientific">Siphoviridae sp. ctMRT7</name>
    <dbReference type="NCBI Taxonomy" id="2827855"/>
    <lineage>
        <taxon>Viruses</taxon>
        <taxon>Duplodnaviria</taxon>
        <taxon>Heunggongvirae</taxon>
        <taxon>Uroviricota</taxon>
        <taxon>Caudoviricetes</taxon>
    </lineage>
</organism>
<evidence type="ECO:0000256" key="7">
    <source>
        <dbReference type="ARBA" id="ARBA00023172"/>
    </source>
</evidence>
<evidence type="ECO:0000256" key="3">
    <source>
        <dbReference type="ARBA" id="ARBA00022679"/>
    </source>
</evidence>
<evidence type="ECO:0000256" key="1">
    <source>
        <dbReference type="ARBA" id="ARBA00008857"/>
    </source>
</evidence>
<protein>
    <recommendedName>
        <fullName evidence="2">Integrase</fullName>
    </recommendedName>
</protein>
<dbReference type="GO" id="GO:0016787">
    <property type="term" value="F:hydrolase activity"/>
    <property type="evidence" value="ECO:0007669"/>
    <property type="project" value="UniProtKB-KW"/>
</dbReference>
<reference evidence="10" key="1">
    <citation type="journal article" date="2021" name="Proc. Natl. Acad. Sci. U.S.A.">
        <title>A Catalog of Tens of Thousands of Viruses from Human Metagenomes Reveals Hidden Associations with Chronic Diseases.</title>
        <authorList>
            <person name="Tisza M.J."/>
            <person name="Buck C.B."/>
        </authorList>
    </citation>
    <scope>NUCLEOTIDE SEQUENCE</scope>
    <source>
        <strain evidence="10">CtMRT7</strain>
    </source>
</reference>
<dbReference type="EMBL" id="BK032661">
    <property type="protein sequence ID" value="DAF53645.1"/>
    <property type="molecule type" value="Genomic_DNA"/>
</dbReference>
<dbReference type="InterPro" id="IPR002104">
    <property type="entry name" value="Integrase_catalytic"/>
</dbReference>
<dbReference type="SUPFAM" id="SSF56349">
    <property type="entry name" value="DNA breaking-rejoining enzymes"/>
    <property type="match status" value="1"/>
</dbReference>
<dbReference type="Gene3D" id="1.10.150.130">
    <property type="match status" value="1"/>
</dbReference>
<evidence type="ECO:0000256" key="8">
    <source>
        <dbReference type="ARBA" id="ARBA00023195"/>
    </source>
</evidence>